<dbReference type="Pfam" id="PF01182">
    <property type="entry name" value="Glucosamine_iso"/>
    <property type="match status" value="1"/>
</dbReference>
<dbReference type="NCBIfam" id="TIGR00502">
    <property type="entry name" value="nagB"/>
    <property type="match status" value="1"/>
</dbReference>
<dbReference type="PROSITE" id="PS01161">
    <property type="entry name" value="GLC_GALNAC_ISOMERASE"/>
    <property type="match status" value="1"/>
</dbReference>
<keyword evidence="2 3" id="KW-0119">Carbohydrate metabolism</keyword>
<dbReference type="InterPro" id="IPR037171">
    <property type="entry name" value="NagB/RpiA_transferase-like"/>
</dbReference>
<dbReference type="STRING" id="321763.SAMN04488692_10814"/>
<dbReference type="GO" id="GO:0042802">
    <property type="term" value="F:identical protein binding"/>
    <property type="evidence" value="ECO:0007669"/>
    <property type="project" value="TreeGrafter"/>
</dbReference>
<dbReference type="GO" id="GO:0019262">
    <property type="term" value="P:N-acetylneuraminate catabolic process"/>
    <property type="evidence" value="ECO:0007669"/>
    <property type="project" value="UniProtKB-UniRule"/>
</dbReference>
<dbReference type="HAMAP" id="MF_01241">
    <property type="entry name" value="GlcN6P_deamin"/>
    <property type="match status" value="1"/>
</dbReference>
<feature type="domain" description="Glucosamine/galactosamine-6-phosphate isomerase" evidence="4">
    <location>
        <begin position="13"/>
        <end position="229"/>
    </location>
</feature>
<dbReference type="RefSeq" id="WP_089759494.1">
    <property type="nucleotide sequence ID" value="NZ_FNGO01000008.1"/>
</dbReference>
<sequence length="241" mass="26868">MNLIIAENYGEMSQKAAGIIEGMINFNPRTLLGLPTGSTPIGMYDRLIEAYRQGRVSFSEVTTFNLDEYAGIPADHQGSLRTYMENNFFQGVDLLPENRHIPEGDSDDLEEECQRYEDKITRAGGIDLQILGIGANGHIAFNEPGEEFPLKTGVVELSEHTRRVNRSNFFDEEKMPRKAITMGLGTILSAEKILLMANGESKARAVELMLEEKIRTGIPASFLHLHDNVTVILDREAAKNI</sequence>
<keyword evidence="6" id="KW-1185">Reference proteome</keyword>
<dbReference type="OrthoDB" id="9791139at2"/>
<dbReference type="GO" id="GO:0006043">
    <property type="term" value="P:glucosamine catabolic process"/>
    <property type="evidence" value="ECO:0007669"/>
    <property type="project" value="TreeGrafter"/>
</dbReference>
<dbReference type="Proteomes" id="UP000199476">
    <property type="component" value="Unassembled WGS sequence"/>
</dbReference>
<dbReference type="PANTHER" id="PTHR11280:SF5">
    <property type="entry name" value="GLUCOSAMINE-6-PHOSPHATE ISOMERASE"/>
    <property type="match status" value="1"/>
</dbReference>
<dbReference type="UniPathway" id="UPA00629">
    <property type="reaction ID" value="UER00684"/>
</dbReference>
<feature type="active site" description="For ring-opening step" evidence="3">
    <location>
        <position position="143"/>
    </location>
</feature>
<evidence type="ECO:0000313" key="5">
    <source>
        <dbReference type="EMBL" id="SDL71511.1"/>
    </source>
</evidence>
<reference evidence="5 6" key="1">
    <citation type="submission" date="2016-10" db="EMBL/GenBank/DDBJ databases">
        <authorList>
            <person name="de Groot N.N."/>
        </authorList>
    </citation>
    <scope>NUCLEOTIDE SEQUENCE [LARGE SCALE GENOMIC DNA]</scope>
    <source>
        <strain evidence="5 6">SLAS-1</strain>
    </source>
</reference>
<evidence type="ECO:0000256" key="2">
    <source>
        <dbReference type="ARBA" id="ARBA00023277"/>
    </source>
</evidence>
<dbReference type="EC" id="3.5.99.6" evidence="3"/>
<dbReference type="SUPFAM" id="SSF100950">
    <property type="entry name" value="NagB/RpiA/CoA transferase-like"/>
    <property type="match status" value="1"/>
</dbReference>
<dbReference type="InterPro" id="IPR004547">
    <property type="entry name" value="Glucosamine6P_isomerase"/>
</dbReference>
<dbReference type="InterPro" id="IPR018321">
    <property type="entry name" value="Glucosamine6P_isomerase_CS"/>
</dbReference>
<dbReference type="PANTHER" id="PTHR11280">
    <property type="entry name" value="GLUCOSAMINE-6-PHOSPHATE ISOMERASE"/>
    <property type="match status" value="1"/>
</dbReference>
<organism evidence="5 6">
    <name type="scientific">Halarsenatibacter silvermanii</name>
    <dbReference type="NCBI Taxonomy" id="321763"/>
    <lineage>
        <taxon>Bacteria</taxon>
        <taxon>Bacillati</taxon>
        <taxon>Bacillota</taxon>
        <taxon>Clostridia</taxon>
        <taxon>Halanaerobiales</taxon>
        <taxon>Halarsenatibacteraceae</taxon>
        <taxon>Halarsenatibacter</taxon>
    </lineage>
</organism>
<accession>A0A1G9MBX7</accession>
<dbReference type="InterPro" id="IPR006148">
    <property type="entry name" value="Glc/Gal-6P_isomerase"/>
</dbReference>
<protein>
    <recommendedName>
        <fullName evidence="3">Glucosamine-6-phosphate deaminase</fullName>
        <ecNumber evidence="3">3.5.99.6</ecNumber>
    </recommendedName>
    <alternativeName>
        <fullName evidence="3">GlcN6P deaminase</fullName>
        <shortName evidence="3">GNPDA</shortName>
    </alternativeName>
    <alternativeName>
        <fullName evidence="3">Glucosamine-6-phosphate isomerase</fullName>
    </alternativeName>
</protein>
<comment type="function">
    <text evidence="3">Catalyzes the reversible isomerization-deamination of glucosamine 6-phosphate (GlcN6P) to form fructose 6-phosphate (Fru6P) and ammonium ion.</text>
</comment>
<evidence type="ECO:0000256" key="3">
    <source>
        <dbReference type="HAMAP-Rule" id="MF_01241"/>
    </source>
</evidence>
<proteinExistence type="inferred from homology"/>
<evidence type="ECO:0000259" key="4">
    <source>
        <dbReference type="Pfam" id="PF01182"/>
    </source>
</evidence>
<dbReference type="Gene3D" id="3.40.50.1360">
    <property type="match status" value="1"/>
</dbReference>
<dbReference type="GO" id="GO:0004342">
    <property type="term" value="F:glucosamine-6-phosphate deaminase activity"/>
    <property type="evidence" value="ECO:0007669"/>
    <property type="project" value="UniProtKB-UniRule"/>
</dbReference>
<dbReference type="GO" id="GO:0005975">
    <property type="term" value="P:carbohydrate metabolic process"/>
    <property type="evidence" value="ECO:0007669"/>
    <property type="project" value="InterPro"/>
</dbReference>
<feature type="active site" description="For ring-opening step" evidence="3">
    <location>
        <position position="136"/>
    </location>
</feature>
<keyword evidence="1 3" id="KW-0378">Hydrolase</keyword>
<feature type="active site" description="Proton acceptor; for ring-opening step" evidence="3">
    <location>
        <position position="138"/>
    </location>
</feature>
<name>A0A1G9MBX7_9FIRM</name>
<feature type="active site" description="Proton acceptor; for enolization step" evidence="3">
    <location>
        <position position="67"/>
    </location>
</feature>
<dbReference type="EMBL" id="FNGO01000008">
    <property type="protein sequence ID" value="SDL71511.1"/>
    <property type="molecule type" value="Genomic_DNA"/>
</dbReference>
<evidence type="ECO:0000256" key="1">
    <source>
        <dbReference type="ARBA" id="ARBA00022801"/>
    </source>
</evidence>
<comment type="pathway">
    <text evidence="3">Amino-sugar metabolism; N-acetylneuraminate degradation; D-fructose 6-phosphate from N-acetylneuraminate: step 5/5.</text>
</comment>
<gene>
    <name evidence="3" type="primary">nagB</name>
    <name evidence="5" type="ORF">SAMN04488692_10814</name>
</gene>
<dbReference type="AlphaFoldDB" id="A0A1G9MBX7"/>
<comment type="catalytic activity">
    <reaction evidence="3">
        <text>alpha-D-glucosamine 6-phosphate + H2O = beta-D-fructose 6-phosphate + NH4(+)</text>
        <dbReference type="Rhea" id="RHEA:12172"/>
        <dbReference type="ChEBI" id="CHEBI:15377"/>
        <dbReference type="ChEBI" id="CHEBI:28938"/>
        <dbReference type="ChEBI" id="CHEBI:57634"/>
        <dbReference type="ChEBI" id="CHEBI:75989"/>
        <dbReference type="EC" id="3.5.99.6"/>
    </reaction>
</comment>
<dbReference type="GO" id="GO:0005737">
    <property type="term" value="C:cytoplasm"/>
    <property type="evidence" value="ECO:0007669"/>
    <property type="project" value="TreeGrafter"/>
</dbReference>
<dbReference type="CDD" id="cd01399">
    <property type="entry name" value="GlcN6P_deaminase"/>
    <property type="match status" value="1"/>
</dbReference>
<comment type="caution">
    <text evidence="3">Lacks conserved residue(s) required for the propagation of feature annotation.</text>
</comment>
<dbReference type="GO" id="GO:0006046">
    <property type="term" value="P:N-acetylglucosamine catabolic process"/>
    <property type="evidence" value="ECO:0007669"/>
    <property type="project" value="UniProtKB-UniRule"/>
</dbReference>
<comment type="similarity">
    <text evidence="3">Belongs to the glucosamine/galactosamine-6-phosphate isomerase family. NagB subfamily.</text>
</comment>
<evidence type="ECO:0000313" key="6">
    <source>
        <dbReference type="Proteomes" id="UP000199476"/>
    </source>
</evidence>